<feature type="compositionally biased region" description="Low complexity" evidence="1">
    <location>
        <begin position="159"/>
        <end position="171"/>
    </location>
</feature>
<keyword evidence="3" id="KW-1185">Reference proteome</keyword>
<sequence>MLLQRLRCCLLSQQQFHRRQLQHLLQPPSSTLSRTMDITELSLSALSLTDTNPRAKNRTSPLLIPELLELILTALPPLQVLTTCRQVCALWRDIIDTSPVIKYTTWRAETIPGRKPLRITDRSYERNPLVKDILGAFWRRLNYFIIENDHKDSTTGLSETTSENNNNNNTPPKRKKKSRTPPQIDISSFISRYHKILNTLIFSNSPPLDLNIRLTIQKYASKHVIARSYRSVSTEIPVGWVQDLTILLDLMDEMLKLWNEGVYVPGRRNVVQAEIGGCVFLYSPWEEEGGKRGECEVLEKANFECGSPWGVDIALVGGVKRVVRE</sequence>
<dbReference type="EMBL" id="JAVHNS010000003">
    <property type="protein sequence ID" value="KAK6360946.1"/>
    <property type="molecule type" value="Genomic_DNA"/>
</dbReference>
<dbReference type="SUPFAM" id="SSF81383">
    <property type="entry name" value="F-box domain"/>
    <property type="match status" value="1"/>
</dbReference>
<organism evidence="2 3">
    <name type="scientific">Orbilia blumenaviensis</name>
    <dbReference type="NCBI Taxonomy" id="1796055"/>
    <lineage>
        <taxon>Eukaryota</taxon>
        <taxon>Fungi</taxon>
        <taxon>Dikarya</taxon>
        <taxon>Ascomycota</taxon>
        <taxon>Pezizomycotina</taxon>
        <taxon>Orbiliomycetes</taxon>
        <taxon>Orbiliales</taxon>
        <taxon>Orbiliaceae</taxon>
        <taxon>Orbilia</taxon>
    </lineage>
</organism>
<comment type="caution">
    <text evidence="2">The sequence shown here is derived from an EMBL/GenBank/DDBJ whole genome shotgun (WGS) entry which is preliminary data.</text>
</comment>
<evidence type="ECO:0000313" key="3">
    <source>
        <dbReference type="Proteomes" id="UP001373714"/>
    </source>
</evidence>
<evidence type="ECO:0000256" key="1">
    <source>
        <dbReference type="SAM" id="MobiDB-lite"/>
    </source>
</evidence>
<protein>
    <recommendedName>
        <fullName evidence="4">F-box domain-containing protein</fullName>
    </recommendedName>
</protein>
<dbReference type="Gene3D" id="1.20.1280.50">
    <property type="match status" value="1"/>
</dbReference>
<feature type="region of interest" description="Disordered" evidence="1">
    <location>
        <begin position="154"/>
        <end position="181"/>
    </location>
</feature>
<proteinExistence type="predicted"/>
<dbReference type="InterPro" id="IPR036047">
    <property type="entry name" value="F-box-like_dom_sf"/>
</dbReference>
<dbReference type="Proteomes" id="UP001373714">
    <property type="component" value="Unassembled WGS sequence"/>
</dbReference>
<name>A0AAV9VG48_9PEZI</name>
<accession>A0AAV9VG48</accession>
<evidence type="ECO:0000313" key="2">
    <source>
        <dbReference type="EMBL" id="KAK6360946.1"/>
    </source>
</evidence>
<gene>
    <name evidence="2" type="ORF">TWF730_007061</name>
</gene>
<reference evidence="2 3" key="1">
    <citation type="submission" date="2019-10" db="EMBL/GenBank/DDBJ databases">
        <authorList>
            <person name="Palmer J.M."/>
        </authorList>
    </citation>
    <scope>NUCLEOTIDE SEQUENCE [LARGE SCALE GENOMIC DNA]</scope>
    <source>
        <strain evidence="2 3">TWF730</strain>
    </source>
</reference>
<dbReference type="AlphaFoldDB" id="A0AAV9VG48"/>
<evidence type="ECO:0008006" key="4">
    <source>
        <dbReference type="Google" id="ProtNLM"/>
    </source>
</evidence>